<protein>
    <recommendedName>
        <fullName evidence="3">Cephalosporin hydroxylase</fullName>
    </recommendedName>
</protein>
<reference evidence="1 2" key="1">
    <citation type="submission" date="2016-07" db="EMBL/GenBank/DDBJ databases">
        <title>Draft genome of Scalindua rubra, obtained from a brine-seawater interface in the Red Sea, sheds light on salt adaptation in anammox bacteria.</title>
        <authorList>
            <person name="Speth D.R."/>
            <person name="Lagkouvardos I."/>
            <person name="Wang Y."/>
            <person name="Qian P.-Y."/>
            <person name="Dutilh B.E."/>
            <person name="Jetten M.S."/>
        </authorList>
    </citation>
    <scope>NUCLEOTIDE SEQUENCE [LARGE SCALE GENOMIC DNA]</scope>
    <source>
        <strain evidence="1">BSI-1</strain>
    </source>
</reference>
<proteinExistence type="predicted"/>
<organism evidence="1 2">
    <name type="scientific">Candidatus Scalindua rubra</name>
    <dbReference type="NCBI Taxonomy" id="1872076"/>
    <lineage>
        <taxon>Bacteria</taxon>
        <taxon>Pseudomonadati</taxon>
        <taxon>Planctomycetota</taxon>
        <taxon>Candidatus Brocadiia</taxon>
        <taxon>Candidatus Brocadiales</taxon>
        <taxon>Candidatus Scalinduaceae</taxon>
        <taxon>Candidatus Scalindua</taxon>
    </lineage>
</organism>
<dbReference type="AlphaFoldDB" id="A0A1E3X6F7"/>
<dbReference type="EMBL" id="MAYW01000139">
    <property type="protein sequence ID" value="ODS31149.1"/>
    <property type="molecule type" value="Genomic_DNA"/>
</dbReference>
<dbReference type="SUPFAM" id="SSF53335">
    <property type="entry name" value="S-adenosyl-L-methionine-dependent methyltransferases"/>
    <property type="match status" value="1"/>
</dbReference>
<evidence type="ECO:0000313" key="2">
    <source>
        <dbReference type="Proteomes" id="UP000094056"/>
    </source>
</evidence>
<dbReference type="Proteomes" id="UP000094056">
    <property type="component" value="Unassembled WGS sequence"/>
</dbReference>
<comment type="caution">
    <text evidence="1">The sequence shown here is derived from an EMBL/GenBank/DDBJ whole genome shotgun (WGS) entry which is preliminary data.</text>
</comment>
<sequence length="240" mass="28013">MDKISGENFLKKIHEDIISANQQYELPWPLLSRLNEEYLGYLQNTEGNFYYQWLAHLVKIMKPNLVLELGNDFGLSTLMMFSELSETARLISCDLVKLLDFIPPHIFNDTRFKFYTGNDLNLNIFGNDLPVGIDILFIDTEHTFDQVSAEWKIYKNLCNPGAIVILDDIRMNDMFNFWESLPYPKLELTKKCHLSGFGFFLYTSDSNPDPQNAYKEALQNAFERLCSLQDEQIKRNTFFS</sequence>
<evidence type="ECO:0000313" key="1">
    <source>
        <dbReference type="EMBL" id="ODS31149.1"/>
    </source>
</evidence>
<accession>A0A1E3X6F7</accession>
<name>A0A1E3X6F7_9BACT</name>
<gene>
    <name evidence="1" type="ORF">SCARUB_03720</name>
</gene>
<evidence type="ECO:0008006" key="3">
    <source>
        <dbReference type="Google" id="ProtNLM"/>
    </source>
</evidence>
<dbReference type="InterPro" id="IPR029063">
    <property type="entry name" value="SAM-dependent_MTases_sf"/>
</dbReference>
<dbReference type="Pfam" id="PF13578">
    <property type="entry name" value="Methyltransf_24"/>
    <property type="match status" value="1"/>
</dbReference>
<dbReference type="Gene3D" id="3.40.50.150">
    <property type="entry name" value="Vaccinia Virus protein VP39"/>
    <property type="match status" value="1"/>
</dbReference>